<keyword evidence="11 15" id="KW-0057">Aromatic amino acid biosynthesis</keyword>
<evidence type="ECO:0000256" key="12">
    <source>
        <dbReference type="ARBA" id="ARBA00023239"/>
    </source>
</evidence>
<evidence type="ECO:0000256" key="4">
    <source>
        <dbReference type="ARBA" id="ARBA00011575"/>
    </source>
</evidence>
<evidence type="ECO:0000256" key="11">
    <source>
        <dbReference type="ARBA" id="ARBA00023141"/>
    </source>
</evidence>
<dbReference type="PANTHER" id="PTHR11236">
    <property type="entry name" value="AMINOBENZOATE/ANTHRANILATE SYNTHASE"/>
    <property type="match status" value="1"/>
</dbReference>
<dbReference type="EMBL" id="SJPT01000001">
    <property type="protein sequence ID" value="TWU26966.1"/>
    <property type="molecule type" value="Genomic_DNA"/>
</dbReference>
<dbReference type="GO" id="GO:0046872">
    <property type="term" value="F:metal ion binding"/>
    <property type="evidence" value="ECO:0007669"/>
    <property type="project" value="UniProtKB-KW"/>
</dbReference>
<dbReference type="GO" id="GO:0000162">
    <property type="term" value="P:L-tryptophan biosynthetic process"/>
    <property type="evidence" value="ECO:0007669"/>
    <property type="project" value="UniProtKB-UniPathway"/>
</dbReference>
<keyword evidence="7 15" id="KW-0028">Amino-acid biosynthesis</keyword>
<evidence type="ECO:0000256" key="3">
    <source>
        <dbReference type="ARBA" id="ARBA00009562"/>
    </source>
</evidence>
<accession>A0A5C6CVG5</accession>
<keyword evidence="10 15" id="KW-0460">Magnesium</keyword>
<evidence type="ECO:0000256" key="7">
    <source>
        <dbReference type="ARBA" id="ARBA00022605"/>
    </source>
</evidence>
<evidence type="ECO:0000256" key="6">
    <source>
        <dbReference type="ARBA" id="ARBA00020653"/>
    </source>
</evidence>
<dbReference type="InterPro" id="IPR005801">
    <property type="entry name" value="ADC_synthase"/>
</dbReference>
<reference evidence="18 19" key="1">
    <citation type="submission" date="2019-02" db="EMBL/GenBank/DDBJ databases">
        <title>Deep-cultivation of Planctomycetes and their phenomic and genomic characterization uncovers novel biology.</title>
        <authorList>
            <person name="Wiegand S."/>
            <person name="Jogler M."/>
            <person name="Boedeker C."/>
            <person name="Pinto D."/>
            <person name="Vollmers J."/>
            <person name="Rivas-Marin E."/>
            <person name="Kohn T."/>
            <person name="Peeters S.H."/>
            <person name="Heuer A."/>
            <person name="Rast P."/>
            <person name="Oberbeckmann S."/>
            <person name="Bunk B."/>
            <person name="Jeske O."/>
            <person name="Meyerdierks A."/>
            <person name="Storesund J.E."/>
            <person name="Kallscheuer N."/>
            <person name="Luecker S."/>
            <person name="Lage O.M."/>
            <person name="Pohl T."/>
            <person name="Merkel B.J."/>
            <person name="Hornburger P."/>
            <person name="Mueller R.-W."/>
            <person name="Bruemmer F."/>
            <person name="Labrenz M."/>
            <person name="Spormann A.M."/>
            <person name="Op Den Camp H."/>
            <person name="Overmann J."/>
            <person name="Amann R."/>
            <person name="Jetten M.S.M."/>
            <person name="Mascher T."/>
            <person name="Medema M.H."/>
            <person name="Devos D.P."/>
            <person name="Kaster A.-K."/>
            <person name="Ovreas L."/>
            <person name="Rohde M."/>
            <person name="Galperin M.Y."/>
            <person name="Jogler C."/>
        </authorList>
    </citation>
    <scope>NUCLEOTIDE SEQUENCE [LARGE SCALE GENOMIC DNA]</scope>
    <source>
        <strain evidence="18 19">Pla52o</strain>
    </source>
</reference>
<evidence type="ECO:0000259" key="16">
    <source>
        <dbReference type="Pfam" id="PF00425"/>
    </source>
</evidence>
<feature type="domain" description="Anthranilate synthase component I N-terminal" evidence="17">
    <location>
        <begin position="77"/>
        <end position="218"/>
    </location>
</feature>
<dbReference type="InterPro" id="IPR015890">
    <property type="entry name" value="Chorismate_C"/>
</dbReference>
<proteinExistence type="inferred from homology"/>
<evidence type="ECO:0000313" key="18">
    <source>
        <dbReference type="EMBL" id="TWU26966.1"/>
    </source>
</evidence>
<comment type="subunit">
    <text evidence="4 15">Heterotetramer consisting of two non-identical subunits: a beta subunit (TrpG) and a large alpha subunit (TrpE).</text>
</comment>
<dbReference type="GO" id="GO:0004049">
    <property type="term" value="F:anthranilate synthase activity"/>
    <property type="evidence" value="ECO:0007669"/>
    <property type="project" value="UniProtKB-EC"/>
</dbReference>
<evidence type="ECO:0000256" key="8">
    <source>
        <dbReference type="ARBA" id="ARBA00022723"/>
    </source>
</evidence>
<comment type="function">
    <text evidence="13 15">Part of a heterotetrameric complex that catalyzes the two-step biosynthesis of anthranilate, an intermediate in the biosynthesis of L-tryptophan. In the first step, the glutamine-binding beta subunit (TrpG) of anthranilate synthase (AS) provides the glutamine amidotransferase activity which generates ammonia as a substrate that, along with chorismate, is used in the second step, catalyzed by the large alpha subunit of AS (TrpE) to produce anthranilate. In the absence of TrpG, TrpE can synthesize anthranilate directly from chorismate and high concentrations of ammonia.</text>
</comment>
<gene>
    <name evidence="15 18" type="primary">trpE</name>
    <name evidence="18" type="ORF">Pla52o_08220</name>
</gene>
<keyword evidence="9 15" id="KW-0822">Tryptophan biosynthesis</keyword>
<keyword evidence="12 15" id="KW-0456">Lyase</keyword>
<comment type="similarity">
    <text evidence="3 15">Belongs to the anthranilate synthase component I family.</text>
</comment>
<evidence type="ECO:0000256" key="9">
    <source>
        <dbReference type="ARBA" id="ARBA00022822"/>
    </source>
</evidence>
<comment type="catalytic activity">
    <reaction evidence="14 15">
        <text>chorismate + L-glutamine = anthranilate + pyruvate + L-glutamate + H(+)</text>
        <dbReference type="Rhea" id="RHEA:21732"/>
        <dbReference type="ChEBI" id="CHEBI:15361"/>
        <dbReference type="ChEBI" id="CHEBI:15378"/>
        <dbReference type="ChEBI" id="CHEBI:16567"/>
        <dbReference type="ChEBI" id="CHEBI:29748"/>
        <dbReference type="ChEBI" id="CHEBI:29985"/>
        <dbReference type="ChEBI" id="CHEBI:58359"/>
        <dbReference type="EC" id="4.1.3.27"/>
    </reaction>
</comment>
<evidence type="ECO:0000256" key="2">
    <source>
        <dbReference type="ARBA" id="ARBA00004873"/>
    </source>
</evidence>
<dbReference type="Pfam" id="PF04715">
    <property type="entry name" value="Anth_synt_I_N"/>
    <property type="match status" value="1"/>
</dbReference>
<comment type="pathway">
    <text evidence="2 15">Amino-acid biosynthesis; L-tryptophan biosynthesis; L-tryptophan from chorismate: step 1/5.</text>
</comment>
<dbReference type="NCBIfam" id="TIGR00564">
    <property type="entry name" value="trpE_most"/>
    <property type="match status" value="1"/>
</dbReference>
<evidence type="ECO:0000256" key="15">
    <source>
        <dbReference type="RuleBase" id="RU364045"/>
    </source>
</evidence>
<dbReference type="PANTHER" id="PTHR11236:SF48">
    <property type="entry name" value="ISOCHORISMATE SYNTHASE MENF"/>
    <property type="match status" value="1"/>
</dbReference>
<keyword evidence="19" id="KW-1185">Reference proteome</keyword>
<evidence type="ECO:0000256" key="14">
    <source>
        <dbReference type="ARBA" id="ARBA00047683"/>
    </source>
</evidence>
<evidence type="ECO:0000313" key="19">
    <source>
        <dbReference type="Proteomes" id="UP000316304"/>
    </source>
</evidence>
<dbReference type="UniPathway" id="UPA00035">
    <property type="reaction ID" value="UER00040"/>
</dbReference>
<dbReference type="Proteomes" id="UP000316304">
    <property type="component" value="Unassembled WGS sequence"/>
</dbReference>
<keyword evidence="8 15" id="KW-0479">Metal-binding</keyword>
<name>A0A5C6CVG5_9BACT</name>
<dbReference type="EC" id="4.1.3.27" evidence="5 15"/>
<comment type="caution">
    <text evidence="18">The sequence shown here is derived from an EMBL/GenBank/DDBJ whole genome shotgun (WGS) entry which is preliminary data.</text>
</comment>
<organism evidence="18 19">
    <name type="scientific">Novipirellula galeiformis</name>
    <dbReference type="NCBI Taxonomy" id="2528004"/>
    <lineage>
        <taxon>Bacteria</taxon>
        <taxon>Pseudomonadati</taxon>
        <taxon>Planctomycetota</taxon>
        <taxon>Planctomycetia</taxon>
        <taxon>Pirellulales</taxon>
        <taxon>Pirellulaceae</taxon>
        <taxon>Novipirellula</taxon>
    </lineage>
</organism>
<evidence type="ECO:0000256" key="1">
    <source>
        <dbReference type="ARBA" id="ARBA00001946"/>
    </source>
</evidence>
<protein>
    <recommendedName>
        <fullName evidence="6 15">Anthranilate synthase component 1</fullName>
        <ecNumber evidence="5 15">4.1.3.27</ecNumber>
    </recommendedName>
</protein>
<dbReference type="InterPro" id="IPR006805">
    <property type="entry name" value="Anth_synth_I_N"/>
</dbReference>
<evidence type="ECO:0000259" key="17">
    <source>
        <dbReference type="Pfam" id="PF04715"/>
    </source>
</evidence>
<evidence type="ECO:0000256" key="10">
    <source>
        <dbReference type="ARBA" id="ARBA00022842"/>
    </source>
</evidence>
<evidence type="ECO:0000256" key="13">
    <source>
        <dbReference type="ARBA" id="ARBA00025634"/>
    </source>
</evidence>
<dbReference type="InterPro" id="IPR005256">
    <property type="entry name" value="Anth_synth_I_PabB"/>
</dbReference>
<feature type="domain" description="Chorismate-utilising enzyme C-terminal" evidence="16">
    <location>
        <begin position="279"/>
        <end position="532"/>
    </location>
</feature>
<sequence>MDRTSKGFYRRPLRCQRNDLTRRVCWRAYLHPYGSLNPPTPPLEKLSIAMLTPQSADFDALSIQHDFVPVYRRLLSDSLTPVTAFRLLDDGSPACLFESVIGGEKVGRYSFLASGPIKRFAAHGNTVTISDQLSGKTEQLQSADPLETFRSHVKYRVADVPGLPPFVGGAIGYAGYDVVRYVEKLPNAPLDDRDLPDLDFAFYHTLCVFDHVDKTITVVSLADCRDVGDQAQSQAAFAQAAEQIDQTIAKLSQPTAHTPDELTTDKPSPPLNIESNFTRESFGQAVLDCVEYIRAGDIFQVVPSQRLSVKTDVDPFEIYRSLRVVNPSPFMFYVRTSDCILVGCSPEIMCRVADNVVTVRPLAGTRPRGKTEKEDKALEKELLADPKEIAEHVMLVDLGRNDVGRVAQFGTVELTEVMVVERYSHVMHISSEVQGKLREGLDAFDALKAVLPAGTVSGAPKVRAMEVIDSIEPHRRGPYGGAVGYIDYRGNMDTCIALRTMVAKDGVVYVQAGCGVVADSDPNAEYEETMNKARALISAIEITVARVGS</sequence>
<comment type="cofactor">
    <cofactor evidence="1 15">
        <name>Mg(2+)</name>
        <dbReference type="ChEBI" id="CHEBI:18420"/>
    </cofactor>
</comment>
<dbReference type="Pfam" id="PF00425">
    <property type="entry name" value="Chorismate_bind"/>
    <property type="match status" value="1"/>
</dbReference>
<dbReference type="PRINTS" id="PR00095">
    <property type="entry name" value="ANTSNTHASEI"/>
</dbReference>
<evidence type="ECO:0000256" key="5">
    <source>
        <dbReference type="ARBA" id="ARBA00012266"/>
    </source>
</evidence>
<dbReference type="Gene3D" id="3.60.120.10">
    <property type="entry name" value="Anthranilate synthase"/>
    <property type="match status" value="1"/>
</dbReference>
<dbReference type="AlphaFoldDB" id="A0A5C6CVG5"/>
<dbReference type="InterPro" id="IPR019999">
    <property type="entry name" value="Anth_synth_I-like"/>
</dbReference>
<dbReference type="SUPFAM" id="SSF56322">
    <property type="entry name" value="ADC synthase"/>
    <property type="match status" value="1"/>
</dbReference>